<evidence type="ECO:0008006" key="3">
    <source>
        <dbReference type="Google" id="ProtNLM"/>
    </source>
</evidence>
<reference evidence="1 2" key="1">
    <citation type="submission" date="2019-06" db="EMBL/GenBank/DDBJ databases">
        <title>Genomics analysis of Aphanomyces spp. identifies a new class of oomycete effector associated with host adaptation.</title>
        <authorList>
            <person name="Gaulin E."/>
        </authorList>
    </citation>
    <scope>NUCLEOTIDE SEQUENCE [LARGE SCALE GENOMIC DNA]</scope>
    <source>
        <strain evidence="1 2">E</strain>
    </source>
</reference>
<name>A0A6A4ZWK8_APHAT</name>
<dbReference type="Proteomes" id="UP000469452">
    <property type="component" value="Unassembled WGS sequence"/>
</dbReference>
<proteinExistence type="predicted"/>
<protein>
    <recommendedName>
        <fullName evidence="3">PH domain-containing protein</fullName>
    </recommendedName>
</protein>
<accession>A0A6A4ZWK8</accession>
<organism evidence="1 2">
    <name type="scientific">Aphanomyces astaci</name>
    <name type="common">Crayfish plague agent</name>
    <dbReference type="NCBI Taxonomy" id="112090"/>
    <lineage>
        <taxon>Eukaryota</taxon>
        <taxon>Sar</taxon>
        <taxon>Stramenopiles</taxon>
        <taxon>Oomycota</taxon>
        <taxon>Saprolegniomycetes</taxon>
        <taxon>Saprolegniales</taxon>
        <taxon>Verrucalvaceae</taxon>
        <taxon>Aphanomyces</taxon>
    </lineage>
</organism>
<comment type="caution">
    <text evidence="1">The sequence shown here is derived from an EMBL/GenBank/DDBJ whole genome shotgun (WGS) entry which is preliminary data.</text>
</comment>
<gene>
    <name evidence="1" type="ORF">AaE_010673</name>
</gene>
<evidence type="ECO:0000313" key="2">
    <source>
        <dbReference type="Proteomes" id="UP000469452"/>
    </source>
</evidence>
<evidence type="ECO:0000313" key="1">
    <source>
        <dbReference type="EMBL" id="KAF0718310.1"/>
    </source>
</evidence>
<dbReference type="EMBL" id="VJMI01016537">
    <property type="protein sequence ID" value="KAF0718310.1"/>
    <property type="molecule type" value="Genomic_DNA"/>
</dbReference>
<sequence length="262" mass="29654">MYQVHAGEDGAPSGRRREMSKKIPYRQSSMASLNTARLLSPNQNDFKQCRTHGAFHKNFAGYMKFQTGFFGMWKVCFFTLQGIELTIAEDEGLPAARCDTIAYVSASRGKPTLLQFHMKSKKVWKTQCISTDIANAWFSAVEDCMSRLSYSLDRYLRSCEKRQTPTVLCGWLSQLDAKGKVMGRYFYVLRHLTVSMAPNVDVLPEVYDVVTDATAAGADGAMELRFQTQPSMVLRFDSVELLRVWHAVLHTCMKEPSRALFG</sequence>
<dbReference type="VEuPathDB" id="FungiDB:H257_03522"/>
<dbReference type="SUPFAM" id="SSF50729">
    <property type="entry name" value="PH domain-like"/>
    <property type="match status" value="1"/>
</dbReference>
<dbReference type="AlphaFoldDB" id="A0A6A4ZWK8"/>